<evidence type="ECO:0000259" key="11">
    <source>
        <dbReference type="PROSITE" id="PS50893"/>
    </source>
</evidence>
<keyword evidence="7 10" id="KW-1133">Transmembrane helix</keyword>
<dbReference type="Proteomes" id="UP001489004">
    <property type="component" value="Unassembled WGS sequence"/>
</dbReference>
<feature type="transmembrane region" description="Helical" evidence="10">
    <location>
        <begin position="305"/>
        <end position="328"/>
    </location>
</feature>
<feature type="domain" description="ABC transporter" evidence="11">
    <location>
        <begin position="765"/>
        <end position="1007"/>
    </location>
</feature>
<reference evidence="12 13" key="1">
    <citation type="journal article" date="2024" name="Nat. Commun.">
        <title>Phylogenomics reveals the evolutionary origins of lichenization in chlorophyte algae.</title>
        <authorList>
            <person name="Puginier C."/>
            <person name="Libourel C."/>
            <person name="Otte J."/>
            <person name="Skaloud P."/>
            <person name="Haon M."/>
            <person name="Grisel S."/>
            <person name="Petersen M."/>
            <person name="Berrin J.G."/>
            <person name="Delaux P.M."/>
            <person name="Dal Grande F."/>
            <person name="Keller J."/>
        </authorList>
    </citation>
    <scope>NUCLEOTIDE SEQUENCE [LARGE SCALE GENOMIC DNA]</scope>
    <source>
        <strain evidence="12 13">SAG 2043</strain>
    </source>
</reference>
<feature type="transmembrane region" description="Helical" evidence="10">
    <location>
        <begin position="267"/>
        <end position="293"/>
    </location>
</feature>
<dbReference type="Pfam" id="PF00005">
    <property type="entry name" value="ABC_tran"/>
    <property type="match status" value="1"/>
</dbReference>
<dbReference type="InterPro" id="IPR027417">
    <property type="entry name" value="P-loop_NTPase"/>
</dbReference>
<comment type="similarity">
    <text evidence="2">Belongs to the ABC transporter superfamily. ABCA family. CPR flippase (TC 3.A.1.211) subfamily.</text>
</comment>
<evidence type="ECO:0000256" key="8">
    <source>
        <dbReference type="ARBA" id="ARBA00023136"/>
    </source>
</evidence>
<dbReference type="FunFam" id="3.40.50.300:FF:000665">
    <property type="entry name" value="ABC transporter A family member 2"/>
    <property type="match status" value="1"/>
</dbReference>
<comment type="subcellular location">
    <subcellularLocation>
        <location evidence="1">Membrane</location>
        <topology evidence="1">Multi-pass membrane protein</topology>
    </subcellularLocation>
</comment>
<evidence type="ECO:0000256" key="4">
    <source>
        <dbReference type="ARBA" id="ARBA00022692"/>
    </source>
</evidence>
<feature type="transmembrane region" description="Helical" evidence="10">
    <location>
        <begin position="426"/>
        <end position="451"/>
    </location>
</feature>
<keyword evidence="13" id="KW-1185">Reference proteome</keyword>
<dbReference type="GO" id="GO:0016887">
    <property type="term" value="F:ATP hydrolysis activity"/>
    <property type="evidence" value="ECO:0007669"/>
    <property type="project" value="InterPro"/>
</dbReference>
<protein>
    <recommendedName>
        <fullName evidence="11">ABC transporter domain-containing protein</fullName>
    </recommendedName>
</protein>
<feature type="transmembrane region" description="Helical" evidence="10">
    <location>
        <begin position="225"/>
        <end position="246"/>
    </location>
</feature>
<dbReference type="InterPro" id="IPR017871">
    <property type="entry name" value="ABC_transporter-like_CS"/>
</dbReference>
<evidence type="ECO:0000256" key="9">
    <source>
        <dbReference type="SAM" id="MobiDB-lite"/>
    </source>
</evidence>
<dbReference type="InterPro" id="IPR013525">
    <property type="entry name" value="ABC2_TM"/>
</dbReference>
<dbReference type="PANTHER" id="PTHR19229:SF205">
    <property type="entry name" value="ABC TRANSPORTER A FAMILY MEMBER 1-RELATED"/>
    <property type="match status" value="1"/>
</dbReference>
<evidence type="ECO:0000313" key="12">
    <source>
        <dbReference type="EMBL" id="KAK9828716.1"/>
    </source>
</evidence>
<dbReference type="Pfam" id="PF25158">
    <property type="entry name" value="ABCA11_C"/>
    <property type="match status" value="1"/>
</dbReference>
<evidence type="ECO:0000256" key="1">
    <source>
        <dbReference type="ARBA" id="ARBA00004141"/>
    </source>
</evidence>
<dbReference type="SUPFAM" id="SSF52540">
    <property type="entry name" value="P-loop containing nucleoside triphosphate hydrolases"/>
    <property type="match status" value="1"/>
</dbReference>
<comment type="caution">
    <text evidence="12">The sequence shown here is derived from an EMBL/GenBank/DDBJ whole genome shotgun (WGS) entry which is preliminary data.</text>
</comment>
<evidence type="ECO:0000256" key="5">
    <source>
        <dbReference type="ARBA" id="ARBA00022741"/>
    </source>
</evidence>
<evidence type="ECO:0000256" key="10">
    <source>
        <dbReference type="SAM" id="Phobius"/>
    </source>
</evidence>
<dbReference type="SMART" id="SM00382">
    <property type="entry name" value="AAA"/>
    <property type="match status" value="1"/>
</dbReference>
<dbReference type="InterPro" id="IPR056788">
    <property type="entry name" value="ABCA2/9/11_C"/>
</dbReference>
<organism evidence="12 13">
    <name type="scientific">[Myrmecia] bisecta</name>
    <dbReference type="NCBI Taxonomy" id="41462"/>
    <lineage>
        <taxon>Eukaryota</taxon>
        <taxon>Viridiplantae</taxon>
        <taxon>Chlorophyta</taxon>
        <taxon>core chlorophytes</taxon>
        <taxon>Trebouxiophyceae</taxon>
        <taxon>Trebouxiales</taxon>
        <taxon>Trebouxiaceae</taxon>
        <taxon>Myrmecia</taxon>
    </lineage>
</organism>
<keyword evidence="5" id="KW-0547">Nucleotide-binding</keyword>
<dbReference type="PROSITE" id="PS00211">
    <property type="entry name" value="ABC_TRANSPORTER_1"/>
    <property type="match status" value="1"/>
</dbReference>
<evidence type="ECO:0000256" key="6">
    <source>
        <dbReference type="ARBA" id="ARBA00022840"/>
    </source>
</evidence>
<feature type="compositionally biased region" description="Low complexity" evidence="9">
    <location>
        <begin position="658"/>
        <end position="683"/>
    </location>
</feature>
<dbReference type="InterPro" id="IPR026082">
    <property type="entry name" value="ABCA"/>
</dbReference>
<keyword evidence="4 10" id="KW-0812">Transmembrane</keyword>
<feature type="region of interest" description="Disordered" evidence="9">
    <location>
        <begin position="1160"/>
        <end position="1190"/>
    </location>
</feature>
<dbReference type="GO" id="GO:0016020">
    <property type="term" value="C:membrane"/>
    <property type="evidence" value="ECO:0007669"/>
    <property type="project" value="UniProtKB-SubCell"/>
</dbReference>
<dbReference type="PROSITE" id="PS50893">
    <property type="entry name" value="ABC_TRANSPORTER_2"/>
    <property type="match status" value="1"/>
</dbReference>
<sequence>MASWGRFWRQCLGLSKKNLLIRSRSWQNNLLQVFQAVLFVFLIWAIDRSVSYSRHKMAACQDRPNPQRAPVGEIPNCNDNIYLLQDQPCFDFLYSPVGNTLVEQLVTAIRDNNVPPIPASQVLGFPISTAADSYLLAHPQTALATVQFDVASPSQINFVVQTNSTVQWFKGAFQNPNTYVQLPLQMAVEREVSRYLTGDTQLVWDVGFTPFPHPASETASVAGSIAPTFLFASAMFNLVLLLHNVVHEKESGVRQAMKTMGLMDSAFWLTWAIFEGVLALLHALLICATAAAFQFDLVLRNDFGLVFLLLFMTNLALTAFGFFLSTFLRRASASVTAGFVLFIVAWIFLLVIAFGFPYNSKYSPAAYIIFSLFPWCLLGKGIQDLATASSGNQAFGIGWSQQNDYCLRDTPSPEQLRLPGYYADHCVLSVGQILWVAALQYLGYMALAVYFDNVLPDRNGVRKAPWYFLQPSYWRPSQARNPEAAAAALKAPTEDEAGLLVDNDVRKETQRMRFRCQQYIYAEEELPIASSGSETNTAATHSTRPAAAGPMADLAVYNAHFQRTSAVNSLASEDSITAASTESTAFDSVVTANTKTNTAASTVFGSAASHTIPSYSSAEGSQGASKHSDAATDIYGTAISMEPPSHIYGTANIGSASFSSARSSPAASKRSDATSTAASAHAGTPEEQGSERSANSAAPGRSAGLMPMLSRHPQRKQRRIEARAPDAARWQLEGLVNTVMSTAGKRPKAAQEDFDEDAMSAVEMFGLRKVFRTPRWWRLRKSRKASEFVAVRSNWLGVKTGECFCLLGPNGAGKTTTINCLTGVVPASAGDALIYGRSVTTAVGLERARALMGVCPQFDVLWDSLTGREHLLLFAAIKGLPPSKCAAEADELLDSVRLLDAADQRAAAYSGGMRRRLSVAIALLGQPKVLFLDEPTTGMDPISRRYLWEMIAAAKARCAVVLTTHSMEEADILGDRIAIMARGRLRCIGSGLHLKQRFGSGYRIAIHMDSKLGSRQAGQVQAGYCEAVKALVQNQLGITPQEESSGEIVHFAVPPASEGQLPGFFAALKAQKAALRIGNVQVRLAPLEEVFLAVARKAELENAREAGETTTLVLEEEGGIAVEVPTGAPLIESPSGARYRLKWVQDEEGRLVLNDHHQDEARPYRATPANLPMADVPSPARLSTPSPRTGLSPAAVRLGGGASPSATAAGVLSHPILMRTHSVDSMQSADSVGPAESAHSSSTDASTFVSARTGSLHSMYSVYSNTSYAS</sequence>
<dbReference type="GO" id="GO:0005524">
    <property type="term" value="F:ATP binding"/>
    <property type="evidence" value="ECO:0007669"/>
    <property type="project" value="UniProtKB-KW"/>
</dbReference>
<keyword evidence="6" id="KW-0067">ATP-binding</keyword>
<proteinExistence type="inferred from homology"/>
<dbReference type="GO" id="GO:0005319">
    <property type="term" value="F:lipid transporter activity"/>
    <property type="evidence" value="ECO:0007669"/>
    <property type="project" value="TreeGrafter"/>
</dbReference>
<dbReference type="AlphaFoldDB" id="A0AAW1R4M2"/>
<dbReference type="InterPro" id="IPR003439">
    <property type="entry name" value="ABC_transporter-like_ATP-bd"/>
</dbReference>
<keyword evidence="8 10" id="KW-0472">Membrane</keyword>
<evidence type="ECO:0000313" key="13">
    <source>
        <dbReference type="Proteomes" id="UP001489004"/>
    </source>
</evidence>
<feature type="transmembrane region" description="Helical" evidence="10">
    <location>
        <begin position="335"/>
        <end position="356"/>
    </location>
</feature>
<dbReference type="Gene3D" id="3.40.50.300">
    <property type="entry name" value="P-loop containing nucleotide triphosphate hydrolases"/>
    <property type="match status" value="1"/>
</dbReference>
<feature type="transmembrane region" description="Helical" evidence="10">
    <location>
        <begin position="362"/>
        <end position="378"/>
    </location>
</feature>
<dbReference type="EMBL" id="JALJOR010000001">
    <property type="protein sequence ID" value="KAK9828716.1"/>
    <property type="molecule type" value="Genomic_DNA"/>
</dbReference>
<dbReference type="PANTHER" id="PTHR19229">
    <property type="entry name" value="ATP-BINDING CASSETTE TRANSPORTER SUBFAMILY A ABCA"/>
    <property type="match status" value="1"/>
</dbReference>
<evidence type="ECO:0000256" key="7">
    <source>
        <dbReference type="ARBA" id="ARBA00022989"/>
    </source>
</evidence>
<keyword evidence="3" id="KW-0813">Transport</keyword>
<dbReference type="Pfam" id="PF12698">
    <property type="entry name" value="ABC2_membrane_3"/>
    <property type="match status" value="1"/>
</dbReference>
<name>A0AAW1R4M2_9CHLO</name>
<feature type="region of interest" description="Disordered" evidence="9">
    <location>
        <begin position="658"/>
        <end position="726"/>
    </location>
</feature>
<dbReference type="GO" id="GO:0140359">
    <property type="term" value="F:ABC-type transporter activity"/>
    <property type="evidence" value="ECO:0007669"/>
    <property type="project" value="InterPro"/>
</dbReference>
<gene>
    <name evidence="12" type="ORF">WJX72_001692</name>
</gene>
<evidence type="ECO:0000256" key="2">
    <source>
        <dbReference type="ARBA" id="ARBA00008526"/>
    </source>
</evidence>
<evidence type="ECO:0000256" key="3">
    <source>
        <dbReference type="ARBA" id="ARBA00022448"/>
    </source>
</evidence>
<accession>A0AAW1R4M2</accession>
<dbReference type="CDD" id="cd03263">
    <property type="entry name" value="ABC_subfamily_A"/>
    <property type="match status" value="1"/>
</dbReference>
<dbReference type="InterPro" id="IPR003593">
    <property type="entry name" value="AAA+_ATPase"/>
</dbReference>